<organism evidence="12 13">
    <name type="scientific">Steinernema glaseri</name>
    <dbReference type="NCBI Taxonomy" id="37863"/>
    <lineage>
        <taxon>Eukaryota</taxon>
        <taxon>Metazoa</taxon>
        <taxon>Ecdysozoa</taxon>
        <taxon>Nematoda</taxon>
        <taxon>Chromadorea</taxon>
        <taxon>Rhabditida</taxon>
        <taxon>Tylenchina</taxon>
        <taxon>Panagrolaimomorpha</taxon>
        <taxon>Strongyloidoidea</taxon>
        <taxon>Steinernematidae</taxon>
        <taxon>Steinernema</taxon>
    </lineage>
</organism>
<dbReference type="Pfam" id="PF00490">
    <property type="entry name" value="ALAD"/>
    <property type="match status" value="1"/>
</dbReference>
<evidence type="ECO:0000313" key="12">
    <source>
        <dbReference type="Proteomes" id="UP000095287"/>
    </source>
</evidence>
<evidence type="ECO:0000256" key="2">
    <source>
        <dbReference type="ARBA" id="ARBA00008055"/>
    </source>
</evidence>
<dbReference type="SMART" id="SM01004">
    <property type="entry name" value="ALAD"/>
    <property type="match status" value="1"/>
</dbReference>
<dbReference type="AlphaFoldDB" id="A0A1I7Z0I6"/>
<dbReference type="NCBIfam" id="NF006762">
    <property type="entry name" value="PRK09283.1"/>
    <property type="match status" value="1"/>
</dbReference>
<protein>
    <recommendedName>
        <fullName evidence="9">Delta-aminolevulinic acid dehydratase</fullName>
        <ecNumber evidence="9">4.2.1.24</ecNumber>
    </recommendedName>
</protein>
<keyword evidence="12" id="KW-1185">Reference proteome</keyword>
<dbReference type="SUPFAM" id="SSF51569">
    <property type="entry name" value="Aldolase"/>
    <property type="match status" value="1"/>
</dbReference>
<dbReference type="PRINTS" id="PR00144">
    <property type="entry name" value="DALDHYDRTASE"/>
</dbReference>
<dbReference type="Gene3D" id="3.40.50.300">
    <property type="entry name" value="P-loop containing nucleotide triphosphate hydrolases"/>
    <property type="match status" value="1"/>
</dbReference>
<comment type="pathway">
    <text evidence="1">Porphyrin-containing compound metabolism; protoporphyrin-IX biosynthesis; coproporphyrinogen-III from 5-aminolevulinate: step 1/4.</text>
</comment>
<evidence type="ECO:0000256" key="1">
    <source>
        <dbReference type="ARBA" id="ARBA00004694"/>
    </source>
</evidence>
<dbReference type="InterPro" id="IPR030656">
    <property type="entry name" value="ALAD_AS"/>
</dbReference>
<dbReference type="UniPathway" id="UPA00251">
    <property type="reaction ID" value="UER00318"/>
</dbReference>
<dbReference type="InterPro" id="IPR027417">
    <property type="entry name" value="P-loop_NTPase"/>
</dbReference>
<dbReference type="EC" id="4.2.1.24" evidence="9"/>
<evidence type="ECO:0000256" key="6">
    <source>
        <dbReference type="ARBA" id="ARBA00025628"/>
    </source>
</evidence>
<dbReference type="PANTHER" id="PTHR11458">
    <property type="entry name" value="DELTA-AMINOLEVULINIC ACID DEHYDRATASE"/>
    <property type="match status" value="1"/>
</dbReference>
<dbReference type="GO" id="GO:0005829">
    <property type="term" value="C:cytosol"/>
    <property type="evidence" value="ECO:0007669"/>
    <property type="project" value="TreeGrafter"/>
</dbReference>
<dbReference type="Gene3D" id="3.20.20.70">
    <property type="entry name" value="Aldolase class I"/>
    <property type="match status" value="1"/>
</dbReference>
<name>A0A1I7Z0I6_9BILA</name>
<feature type="compositionally biased region" description="Basic residues" evidence="11">
    <location>
        <begin position="668"/>
        <end position="679"/>
    </location>
</feature>
<keyword evidence="3" id="KW-0350">Heme biosynthesis</keyword>
<feature type="region of interest" description="Disordered" evidence="11">
    <location>
        <begin position="533"/>
        <end position="731"/>
    </location>
</feature>
<feature type="compositionally biased region" description="Polar residues" evidence="11">
    <location>
        <begin position="574"/>
        <end position="586"/>
    </location>
</feature>
<comment type="subunit">
    <text evidence="7">Homooctamer; active form. Homohexamer; low activity form.</text>
</comment>
<evidence type="ECO:0000256" key="9">
    <source>
        <dbReference type="RuleBase" id="RU000515"/>
    </source>
</evidence>
<dbReference type="GO" id="GO:0004655">
    <property type="term" value="F:porphobilinogen synthase activity"/>
    <property type="evidence" value="ECO:0007669"/>
    <property type="project" value="UniProtKB-EC"/>
</dbReference>
<comment type="catalytic activity">
    <reaction evidence="8 9">
        <text>2 5-aminolevulinate = porphobilinogen + 2 H2O + H(+)</text>
        <dbReference type="Rhea" id="RHEA:24064"/>
        <dbReference type="ChEBI" id="CHEBI:15377"/>
        <dbReference type="ChEBI" id="CHEBI:15378"/>
        <dbReference type="ChEBI" id="CHEBI:58126"/>
        <dbReference type="ChEBI" id="CHEBI:356416"/>
        <dbReference type="EC" id="4.2.1.24"/>
    </reaction>
</comment>
<comment type="similarity">
    <text evidence="2 10">Belongs to the ALAD family.</text>
</comment>
<evidence type="ECO:0000256" key="5">
    <source>
        <dbReference type="ARBA" id="ARBA00023244"/>
    </source>
</evidence>
<evidence type="ECO:0000256" key="4">
    <source>
        <dbReference type="ARBA" id="ARBA00023239"/>
    </source>
</evidence>
<sequence length="731" mass="80130">MFGIPDPLSPGDFLGHLVDLPGYGYAAVARHEKQDWAEILGDYLATRPSIAGIVLLIDIRRGVTDLDMRLADWIAPTGKPVLALLTKADKLPYGQRIKAVAEVRRQLREIGALHALPFSSTDRIGLPEATECIENWISPKEQVGSMPGVMRYSPDELMRVAEQCLELGIPVLSLFPSIDPSLKTPDGSEAANPNGLIPRVVGMLKQQFPELGVLTDVALDPYTSHGQDGILDEAGHILNEETVAMLIRQAQTQAQAGVDIVAPSDMMDGRIGSIRAALDKDHAFYGPFRDAVGSAANLGRSNKNTYQMDPANRNEALREVAADIREGADMVMVKPGLPYLDILRDVKDAFGMPTYAYQVSGEYAMIKAAAQNGWLDHDKVMMESLLAFKRKSESSGTGQDLIEHLGKAAGVLKTDHAQLLQLLPLGIKKHDAGGPKQTEMFQQFPIFRGIGRHIHLQQIKLCHALRDRWVTKGEILHFNAGHAPVCVEIQHHGAGGLGQAFFQLLQTAHTLKLHLALRSGYRTGRFQPFQRANHTGATQGNADHHHDGPDRQHHAHTLPQARPRRTCSRAASERAQQGSSPQSQDNPAKDGNRAGHQGRDHPPGGSQQQDTKGGFDTFHPGTGLGPNTHGFCNQLAKPAPSKPAATPSKTMPTRWRGLITSSNDGQQNRHHRQDARRKGQQQAEHKAQQHNLAPASLLEVIGQAHITQAQRRRDTTYPGPYRYRPERALAE</sequence>
<keyword evidence="5 9" id="KW-0627">Porphyrin biosynthesis</keyword>
<dbReference type="WBParaSite" id="L893_g21608.t1">
    <property type="protein sequence ID" value="L893_g21608.t1"/>
    <property type="gene ID" value="L893_g21608"/>
</dbReference>
<dbReference type="SUPFAM" id="SSF52540">
    <property type="entry name" value="P-loop containing nucleoside triphosphate hydrolases"/>
    <property type="match status" value="1"/>
</dbReference>
<dbReference type="GO" id="GO:0006782">
    <property type="term" value="P:protoporphyrinogen IX biosynthetic process"/>
    <property type="evidence" value="ECO:0007669"/>
    <property type="project" value="UniProtKB-UniPathway"/>
</dbReference>
<keyword evidence="4 9" id="KW-0456">Lyase</keyword>
<dbReference type="PROSITE" id="PS00169">
    <property type="entry name" value="D_ALA_DEHYDRATASE"/>
    <property type="match status" value="1"/>
</dbReference>
<dbReference type="InterPro" id="IPR001731">
    <property type="entry name" value="ALAD"/>
</dbReference>
<evidence type="ECO:0000256" key="8">
    <source>
        <dbReference type="ARBA" id="ARBA00047651"/>
    </source>
</evidence>
<evidence type="ECO:0000256" key="3">
    <source>
        <dbReference type="ARBA" id="ARBA00023133"/>
    </source>
</evidence>
<reference evidence="13" key="1">
    <citation type="submission" date="2016-11" db="UniProtKB">
        <authorList>
            <consortium name="WormBaseParasite"/>
        </authorList>
    </citation>
    <scope>IDENTIFICATION</scope>
</reference>
<dbReference type="Proteomes" id="UP000095287">
    <property type="component" value="Unplaced"/>
</dbReference>
<accession>A0A1I7Z0I6</accession>
<dbReference type="GO" id="GO:0008270">
    <property type="term" value="F:zinc ion binding"/>
    <property type="evidence" value="ECO:0007669"/>
    <property type="project" value="TreeGrafter"/>
</dbReference>
<evidence type="ECO:0000256" key="10">
    <source>
        <dbReference type="RuleBase" id="RU004161"/>
    </source>
</evidence>
<evidence type="ECO:0000256" key="7">
    <source>
        <dbReference type="ARBA" id="ARBA00025861"/>
    </source>
</evidence>
<dbReference type="InterPro" id="IPR013785">
    <property type="entry name" value="Aldolase_TIM"/>
</dbReference>
<evidence type="ECO:0000313" key="13">
    <source>
        <dbReference type="WBParaSite" id="L893_g21608.t1"/>
    </source>
</evidence>
<dbReference type="PANTHER" id="PTHR11458:SF0">
    <property type="entry name" value="DELTA-AMINOLEVULINIC ACID DEHYDRATASE"/>
    <property type="match status" value="1"/>
</dbReference>
<feature type="compositionally biased region" description="Basic and acidic residues" evidence="11">
    <location>
        <begin position="542"/>
        <end position="552"/>
    </location>
</feature>
<feature type="compositionally biased region" description="Basic and acidic residues" evidence="11">
    <location>
        <begin position="587"/>
        <end position="602"/>
    </location>
</feature>
<feature type="compositionally biased region" description="Low complexity" evidence="11">
    <location>
        <begin position="636"/>
        <end position="650"/>
    </location>
</feature>
<evidence type="ECO:0000256" key="11">
    <source>
        <dbReference type="SAM" id="MobiDB-lite"/>
    </source>
</evidence>
<proteinExistence type="inferred from homology"/>
<comment type="function">
    <text evidence="6">Catalyzes an early step in the biosynthesis of tetrapyrroles. Binds two molecules of 5-aminolevulinate per subunit, each at a distinct site, and catalyzes their condensation to form porphobilinogen.</text>
</comment>